<dbReference type="AlphaFoldDB" id="A0A1Y3AWI4"/>
<organism evidence="1 2">
    <name type="scientific">Euroglyphus maynei</name>
    <name type="common">Mayne's house dust mite</name>
    <dbReference type="NCBI Taxonomy" id="6958"/>
    <lineage>
        <taxon>Eukaryota</taxon>
        <taxon>Metazoa</taxon>
        <taxon>Ecdysozoa</taxon>
        <taxon>Arthropoda</taxon>
        <taxon>Chelicerata</taxon>
        <taxon>Arachnida</taxon>
        <taxon>Acari</taxon>
        <taxon>Acariformes</taxon>
        <taxon>Sarcoptiformes</taxon>
        <taxon>Astigmata</taxon>
        <taxon>Psoroptidia</taxon>
        <taxon>Analgoidea</taxon>
        <taxon>Pyroglyphidae</taxon>
        <taxon>Pyroglyphinae</taxon>
        <taxon>Euroglyphus</taxon>
    </lineage>
</organism>
<keyword evidence="2" id="KW-1185">Reference proteome</keyword>
<sequence length="51" mass="6067">MKMKEILPVLLKISLEKVKNPHIFVYINGLRYEVFVMKAMININVHIWNVV</sequence>
<accession>A0A1Y3AWI4</accession>
<protein>
    <submittedName>
        <fullName evidence="1">Uncharacterized protein</fullName>
    </submittedName>
</protein>
<gene>
    <name evidence="1" type="ORF">BLA29_013082</name>
</gene>
<comment type="caution">
    <text evidence="1">The sequence shown here is derived from an EMBL/GenBank/DDBJ whole genome shotgun (WGS) entry which is preliminary data.</text>
</comment>
<reference evidence="1 2" key="1">
    <citation type="submission" date="2017-03" db="EMBL/GenBank/DDBJ databases">
        <title>Genome Survey of Euroglyphus maynei.</title>
        <authorList>
            <person name="Arlian L.G."/>
            <person name="Morgan M.S."/>
            <person name="Rider S.D."/>
        </authorList>
    </citation>
    <scope>NUCLEOTIDE SEQUENCE [LARGE SCALE GENOMIC DNA]</scope>
    <source>
        <strain evidence="1">Arlian Lab</strain>
        <tissue evidence="1">Whole body</tissue>
    </source>
</reference>
<dbReference type="Proteomes" id="UP000194236">
    <property type="component" value="Unassembled WGS sequence"/>
</dbReference>
<dbReference type="EMBL" id="MUJZ01054254">
    <property type="protein sequence ID" value="OTF72862.1"/>
    <property type="molecule type" value="Genomic_DNA"/>
</dbReference>
<proteinExistence type="predicted"/>
<evidence type="ECO:0000313" key="2">
    <source>
        <dbReference type="Proteomes" id="UP000194236"/>
    </source>
</evidence>
<evidence type="ECO:0000313" key="1">
    <source>
        <dbReference type="EMBL" id="OTF72862.1"/>
    </source>
</evidence>
<name>A0A1Y3AWI4_EURMA</name>